<organism evidence="3 4">
    <name type="scientific">Methylotuvimicrobium buryatense</name>
    <name type="common">Methylomicrobium buryatense</name>
    <dbReference type="NCBI Taxonomy" id="95641"/>
    <lineage>
        <taxon>Bacteria</taxon>
        <taxon>Pseudomonadati</taxon>
        <taxon>Pseudomonadota</taxon>
        <taxon>Gammaproteobacteria</taxon>
        <taxon>Methylococcales</taxon>
        <taxon>Methylococcaceae</taxon>
        <taxon>Methylotuvimicrobium</taxon>
    </lineage>
</organism>
<accession>A0A4P9US49</accession>
<dbReference type="PANTHER" id="PTHR39081:SF1">
    <property type="entry name" value="MUT7-C RNASE DOMAIN-CONTAINING PROTEIN"/>
    <property type="match status" value="1"/>
</dbReference>
<feature type="domain" description="Ubiquitin Mut7-C" evidence="2">
    <location>
        <begin position="1"/>
        <end position="80"/>
    </location>
</feature>
<sequence>MSRVYLRFYEELNDFLPIERRKVEFEHTLNRRTSIKDLIESVGIPHTEVEIILANGRSVDFDYIVQENDRISVYPMFECFDIAPLLRLRPKPLRDPRFILDTNLGRLARYLRLLGFDCLYRNDYEDGDVAEIAGQQHRIVLTRDRFLLRRKIITHGYFVRSVHPREQVKEILQRLDLYRFIALFTLCSRCNGALIKTSKDALIDRLEPLTKLYYDDFRICLSCDQIYWSGSHHSNSQFEQFRRF</sequence>
<gene>
    <name evidence="3" type="ORF">EQU24_10050</name>
</gene>
<dbReference type="Pfam" id="PF01927">
    <property type="entry name" value="Mut7-C"/>
    <property type="match status" value="1"/>
</dbReference>
<dbReference type="InterPro" id="IPR002782">
    <property type="entry name" value="Mut7-C_RNAse_dom"/>
</dbReference>
<dbReference type="Pfam" id="PF14451">
    <property type="entry name" value="Ub-Mut7C"/>
    <property type="match status" value="1"/>
</dbReference>
<name>A0A4P9US49_METBY</name>
<dbReference type="STRING" id="675511.GCA_000341735_01032"/>
<dbReference type="KEGG" id="mbur:EQU24_10050"/>
<keyword evidence="4" id="KW-1185">Reference proteome</keyword>
<evidence type="ECO:0000259" key="1">
    <source>
        <dbReference type="Pfam" id="PF01927"/>
    </source>
</evidence>
<dbReference type="RefSeq" id="WP_040575282.1">
    <property type="nucleotide sequence ID" value="NZ_CP035467.1"/>
</dbReference>
<feature type="domain" description="Mut7-C RNAse" evidence="1">
    <location>
        <begin position="96"/>
        <end position="236"/>
    </location>
</feature>
<dbReference type="InterPro" id="IPR016155">
    <property type="entry name" value="Mopterin_synth/thiamin_S_b"/>
</dbReference>
<dbReference type="AlphaFoldDB" id="A0A4P9US49"/>
<dbReference type="EMBL" id="CP035467">
    <property type="protein sequence ID" value="QCW82536.1"/>
    <property type="molecule type" value="Genomic_DNA"/>
</dbReference>
<dbReference type="SUPFAM" id="SSF54285">
    <property type="entry name" value="MoaD/ThiS"/>
    <property type="match status" value="1"/>
</dbReference>
<evidence type="ECO:0000313" key="3">
    <source>
        <dbReference type="EMBL" id="QCW82536.1"/>
    </source>
</evidence>
<evidence type="ECO:0000259" key="2">
    <source>
        <dbReference type="Pfam" id="PF14451"/>
    </source>
</evidence>
<proteinExistence type="predicted"/>
<evidence type="ECO:0000313" key="4">
    <source>
        <dbReference type="Proteomes" id="UP000305881"/>
    </source>
</evidence>
<dbReference type="Proteomes" id="UP000305881">
    <property type="component" value="Chromosome"/>
</dbReference>
<dbReference type="InterPro" id="IPR027798">
    <property type="entry name" value="Ub_Mut7C"/>
</dbReference>
<dbReference type="Gene3D" id="3.10.20.30">
    <property type="match status" value="1"/>
</dbReference>
<dbReference type="PANTHER" id="PTHR39081">
    <property type="entry name" value="MUT7-C DOMAIN-CONTAINING PROTEIN"/>
    <property type="match status" value="1"/>
</dbReference>
<dbReference type="OrthoDB" id="9797655at2"/>
<reference evidence="4" key="1">
    <citation type="journal article" date="2019" name="J. Bacteriol.">
        <title>A Mutagenic Screen Identifies a TonB-Dependent Receptor Required for the Lanthanide Metal Switch in the Type I Methanotroph 'Methylotuvimicrobium buryatense' 5GB1C.</title>
        <authorList>
            <person name="Groom J.D."/>
            <person name="Ford S.M."/>
            <person name="Pesesky M.W."/>
            <person name="Lidstrom M.E."/>
        </authorList>
    </citation>
    <scope>NUCLEOTIDE SEQUENCE [LARGE SCALE GENOMIC DNA]</scope>
    <source>
        <strain evidence="4">5GB1C</strain>
    </source>
</reference>
<protein>
    <submittedName>
        <fullName evidence="3">Twitching motility protein PilT</fullName>
    </submittedName>
</protein>
<dbReference type="InterPro" id="IPR012675">
    <property type="entry name" value="Beta-grasp_dom_sf"/>
</dbReference>